<sequence length="292" mass="32267">MTANSETLDIDGRSVELSKGDKVMYPDDGFTKRDVVCHYRAVAPVMLPHVRGKPLTLRRFPDGIGSGGFFQKEASEHFPDWIRVVSVPQRGADDSVHHVVADDAATLVYLANQACLEFHVALSTADDLEHPVLAVVDLDPPESTGIADLRSITKDMCDRFRDAGLDPFVQATGGKGFHVVAPLDARRDFDDVRAHMAEIADRAAQEDERLTTQQRKDKRGDRVFLDINRNAYGQTMIAPYSLRARPGAPAATPIDLAEISRATPNRHGLANMTRRLARKADPWARIDRHAAV</sequence>
<evidence type="ECO:0000259" key="1">
    <source>
        <dbReference type="Pfam" id="PF21686"/>
    </source>
</evidence>
<comment type="caution">
    <text evidence="2">The sequence shown here is derived from an EMBL/GenBank/DDBJ whole genome shotgun (WGS) entry which is preliminary data.</text>
</comment>
<dbReference type="RefSeq" id="WP_009949585.1">
    <property type="nucleotide sequence ID" value="NZ_BAAAGS010000068.1"/>
</dbReference>
<dbReference type="InterPro" id="IPR014145">
    <property type="entry name" value="LigD_pol_dom"/>
</dbReference>
<dbReference type="EMBL" id="BAAAGS010000068">
    <property type="protein sequence ID" value="GAA0555969.1"/>
    <property type="molecule type" value="Genomic_DNA"/>
</dbReference>
<evidence type="ECO:0000313" key="2">
    <source>
        <dbReference type="EMBL" id="GAA0555969.1"/>
    </source>
</evidence>
<accession>A0ABN1DZ83</accession>
<proteinExistence type="predicted"/>
<name>A0ABN1DZ83_SACER</name>
<organism evidence="2 3">
    <name type="scientific">Saccharopolyspora erythraea</name>
    <name type="common">Streptomyces erythraeus</name>
    <dbReference type="NCBI Taxonomy" id="1836"/>
    <lineage>
        <taxon>Bacteria</taxon>
        <taxon>Bacillati</taxon>
        <taxon>Actinomycetota</taxon>
        <taxon>Actinomycetes</taxon>
        <taxon>Pseudonocardiales</taxon>
        <taxon>Pseudonocardiaceae</taxon>
        <taxon>Saccharopolyspora</taxon>
    </lineage>
</organism>
<dbReference type="GO" id="GO:0016874">
    <property type="term" value="F:ligase activity"/>
    <property type="evidence" value="ECO:0007669"/>
    <property type="project" value="UniProtKB-KW"/>
</dbReference>
<dbReference type="Gene3D" id="3.90.920.10">
    <property type="entry name" value="DNA primase, PRIM domain"/>
    <property type="match status" value="1"/>
</dbReference>
<dbReference type="Pfam" id="PF21686">
    <property type="entry name" value="LigD_Prim-Pol"/>
    <property type="match status" value="1"/>
</dbReference>
<reference evidence="2 3" key="1">
    <citation type="journal article" date="2019" name="Int. J. Syst. Evol. Microbiol.">
        <title>The Global Catalogue of Microorganisms (GCM) 10K type strain sequencing project: providing services to taxonomists for standard genome sequencing and annotation.</title>
        <authorList>
            <consortium name="The Broad Institute Genomics Platform"/>
            <consortium name="The Broad Institute Genome Sequencing Center for Infectious Disease"/>
            <person name="Wu L."/>
            <person name="Ma J."/>
        </authorList>
    </citation>
    <scope>NUCLEOTIDE SEQUENCE [LARGE SCALE GENOMIC DNA]</scope>
    <source>
        <strain evidence="2 3">JCM 10303</strain>
    </source>
</reference>
<dbReference type="InterPro" id="IPR052171">
    <property type="entry name" value="NHEJ_LigD"/>
</dbReference>
<dbReference type="PANTHER" id="PTHR42705:SF2">
    <property type="entry name" value="BIFUNCTIONAL NON-HOMOLOGOUS END JOINING PROTEIN LIGD"/>
    <property type="match status" value="1"/>
</dbReference>
<gene>
    <name evidence="2" type="primary">ligD_2</name>
    <name evidence="2" type="ORF">GCM10009533_62250</name>
</gene>
<dbReference type="PANTHER" id="PTHR42705">
    <property type="entry name" value="BIFUNCTIONAL NON-HOMOLOGOUS END JOINING PROTEIN LIGD"/>
    <property type="match status" value="1"/>
</dbReference>
<feature type="domain" description="DNA ligase D polymerase" evidence="1">
    <location>
        <begin position="31"/>
        <end position="283"/>
    </location>
</feature>
<dbReference type="CDD" id="cd04864">
    <property type="entry name" value="LigD_Pol_like_1"/>
    <property type="match status" value="1"/>
</dbReference>
<protein>
    <submittedName>
        <fullName evidence="2">Non-homologous end-joining DNA ligase</fullName>
    </submittedName>
</protein>
<evidence type="ECO:0000313" key="3">
    <source>
        <dbReference type="Proteomes" id="UP001500729"/>
    </source>
</evidence>
<dbReference type="NCBIfam" id="TIGR02778">
    <property type="entry name" value="ligD_pol"/>
    <property type="match status" value="1"/>
</dbReference>
<keyword evidence="2" id="KW-0436">Ligase</keyword>
<dbReference type="Proteomes" id="UP001500729">
    <property type="component" value="Unassembled WGS sequence"/>
</dbReference>
<keyword evidence="3" id="KW-1185">Reference proteome</keyword>